<reference evidence="3" key="2">
    <citation type="submission" date="2023-06" db="EMBL/GenBank/DDBJ databases">
        <authorList>
            <consortium name="Lawrence Berkeley National Laboratory"/>
            <person name="Mondo S.J."/>
            <person name="Hensen N."/>
            <person name="Bonometti L."/>
            <person name="Westerberg I."/>
            <person name="Brannstrom I.O."/>
            <person name="Guillou S."/>
            <person name="Cros-Aarteil S."/>
            <person name="Calhoun S."/>
            <person name="Haridas S."/>
            <person name="Kuo A."/>
            <person name="Pangilinan J."/>
            <person name="Riley R."/>
            <person name="Labutti K."/>
            <person name="Andreopoulos B."/>
            <person name="Lipzen A."/>
            <person name="Chen C."/>
            <person name="Yanf M."/>
            <person name="Daum C."/>
            <person name="Ng V."/>
            <person name="Clum A."/>
            <person name="Steindorff A."/>
            <person name="Ohm R."/>
            <person name="Martin F."/>
            <person name="Silar P."/>
            <person name="Natvig D."/>
            <person name="Lalanne C."/>
            <person name="Gautier V."/>
            <person name="Ament-Velasquez S.L."/>
            <person name="Kruys A."/>
            <person name="Hutchinson M.I."/>
            <person name="Powell A.J."/>
            <person name="Barry K."/>
            <person name="Miller A.N."/>
            <person name="Grigoriev I.V."/>
            <person name="Debuchy R."/>
            <person name="Gladieux P."/>
            <person name="Thoren M.H."/>
            <person name="Johannesson H."/>
        </authorList>
    </citation>
    <scope>NUCLEOTIDE SEQUENCE</scope>
    <source>
        <strain evidence="3">PSN324</strain>
    </source>
</reference>
<comment type="caution">
    <text evidence="3">The sequence shown here is derived from an EMBL/GenBank/DDBJ whole genome shotgun (WGS) entry which is preliminary data.</text>
</comment>
<dbReference type="AlphaFoldDB" id="A0AAV9HCY7"/>
<keyword evidence="2" id="KW-0472">Membrane</keyword>
<evidence type="ECO:0000256" key="2">
    <source>
        <dbReference type="SAM" id="Phobius"/>
    </source>
</evidence>
<dbReference type="Proteomes" id="UP001321749">
    <property type="component" value="Unassembled WGS sequence"/>
</dbReference>
<feature type="compositionally biased region" description="Acidic residues" evidence="1">
    <location>
        <begin position="32"/>
        <end position="66"/>
    </location>
</feature>
<sequence>MRVTPPSLRRRNVALLKIGSREKWLARRDGDEVHDDEGDDLTDDGDLSDSDSDSDSNSDSDLDDEPTATKPSGSVPTGGVGLITLPPPNNGAAVPGVTLGADEGTIDDDSDSDNEENETTTAPPAAGTTSTSVGPPRTTITSSTSSSPTSSDPALLPSTSGAVPVASDSSSIGNVSATSQSVSPTTSPTLSPDPSLTVPGTGGAQQSEEPALPETESPIAVPLQRSNSMSGGAAAGIVIGVLAIIGVMVGAAFLWRKYRRDRGLPFLPVALPFRKKRDSDDPYSGNGALPPPNGNAKTNTKIMDDLMRAAYDSENGGNDMAGAGFYGTNEKQSAWLDEKAFVALGGELTPRRTSKPVNRWLSAIETPRQSRPGFPPSERMSRQSSTRFPIRLSQSPPRVPNVLQANGGMRPLMPGTMAGDRLEPPKPAYNARETMTTDTTSTSVRWYG</sequence>
<keyword evidence="4" id="KW-1185">Reference proteome</keyword>
<feature type="region of interest" description="Disordered" evidence="1">
    <location>
        <begin position="426"/>
        <end position="448"/>
    </location>
</feature>
<protein>
    <recommendedName>
        <fullName evidence="5">Mid2 domain-containing protein</fullName>
    </recommendedName>
</protein>
<feature type="region of interest" description="Disordered" evidence="1">
    <location>
        <begin position="275"/>
        <end position="297"/>
    </location>
</feature>
<gene>
    <name evidence="3" type="ORF">QBC42DRAFT_341405</name>
</gene>
<keyword evidence="2" id="KW-0812">Transmembrane</keyword>
<feature type="transmembrane region" description="Helical" evidence="2">
    <location>
        <begin position="233"/>
        <end position="255"/>
    </location>
</feature>
<dbReference type="EMBL" id="MU865091">
    <property type="protein sequence ID" value="KAK4457920.1"/>
    <property type="molecule type" value="Genomic_DNA"/>
</dbReference>
<evidence type="ECO:0008006" key="5">
    <source>
        <dbReference type="Google" id="ProtNLM"/>
    </source>
</evidence>
<feature type="compositionally biased region" description="Low complexity" evidence="1">
    <location>
        <begin position="119"/>
        <end position="160"/>
    </location>
</feature>
<accession>A0AAV9HCY7</accession>
<evidence type="ECO:0000313" key="3">
    <source>
        <dbReference type="EMBL" id="KAK4457920.1"/>
    </source>
</evidence>
<proteinExistence type="predicted"/>
<feature type="compositionally biased region" description="Low complexity" evidence="1">
    <location>
        <begin position="434"/>
        <end position="448"/>
    </location>
</feature>
<reference evidence="3" key="1">
    <citation type="journal article" date="2023" name="Mol. Phylogenet. Evol.">
        <title>Genome-scale phylogeny and comparative genomics of the fungal order Sordariales.</title>
        <authorList>
            <person name="Hensen N."/>
            <person name="Bonometti L."/>
            <person name="Westerberg I."/>
            <person name="Brannstrom I.O."/>
            <person name="Guillou S."/>
            <person name="Cros-Aarteil S."/>
            <person name="Calhoun S."/>
            <person name="Haridas S."/>
            <person name="Kuo A."/>
            <person name="Mondo S."/>
            <person name="Pangilinan J."/>
            <person name="Riley R."/>
            <person name="LaButti K."/>
            <person name="Andreopoulos B."/>
            <person name="Lipzen A."/>
            <person name="Chen C."/>
            <person name="Yan M."/>
            <person name="Daum C."/>
            <person name="Ng V."/>
            <person name="Clum A."/>
            <person name="Steindorff A."/>
            <person name="Ohm R.A."/>
            <person name="Martin F."/>
            <person name="Silar P."/>
            <person name="Natvig D.O."/>
            <person name="Lalanne C."/>
            <person name="Gautier V."/>
            <person name="Ament-Velasquez S.L."/>
            <person name="Kruys A."/>
            <person name="Hutchinson M.I."/>
            <person name="Powell A.J."/>
            <person name="Barry K."/>
            <person name="Miller A.N."/>
            <person name="Grigoriev I.V."/>
            <person name="Debuchy R."/>
            <person name="Gladieux P."/>
            <person name="Hiltunen Thoren M."/>
            <person name="Johannesson H."/>
        </authorList>
    </citation>
    <scope>NUCLEOTIDE SEQUENCE</scope>
    <source>
        <strain evidence="3">PSN324</strain>
    </source>
</reference>
<organism evidence="3 4">
    <name type="scientific">Cladorrhinum samala</name>
    <dbReference type="NCBI Taxonomy" id="585594"/>
    <lineage>
        <taxon>Eukaryota</taxon>
        <taxon>Fungi</taxon>
        <taxon>Dikarya</taxon>
        <taxon>Ascomycota</taxon>
        <taxon>Pezizomycotina</taxon>
        <taxon>Sordariomycetes</taxon>
        <taxon>Sordariomycetidae</taxon>
        <taxon>Sordariales</taxon>
        <taxon>Podosporaceae</taxon>
        <taxon>Cladorrhinum</taxon>
    </lineage>
</organism>
<keyword evidence="2" id="KW-1133">Transmembrane helix</keyword>
<evidence type="ECO:0000256" key="1">
    <source>
        <dbReference type="SAM" id="MobiDB-lite"/>
    </source>
</evidence>
<feature type="compositionally biased region" description="Low complexity" evidence="1">
    <location>
        <begin position="175"/>
        <end position="199"/>
    </location>
</feature>
<evidence type="ECO:0000313" key="4">
    <source>
        <dbReference type="Proteomes" id="UP001321749"/>
    </source>
</evidence>
<name>A0AAV9HCY7_9PEZI</name>
<feature type="compositionally biased region" description="Acidic residues" evidence="1">
    <location>
        <begin position="104"/>
        <end position="118"/>
    </location>
</feature>
<feature type="region of interest" description="Disordered" evidence="1">
    <location>
        <begin position="23"/>
        <end position="216"/>
    </location>
</feature>